<sequence length="304" mass="35364">MEEKLNKLRESMNRTVLKNGSMTINEKQRILLKAQQEDGPKESFMGPVLTFIFSLSFLIFISLFIYNQVFDKGEFIMLSINHMFLWLMFIVFVVVGTIFLFLQRENKYFKQYFVAIPTLSIIGVILLLNQSDDSVAMVSNNAAAPNKEVNEKQTSAVEMKEEENLPLNQKIHRTLNEKLYAMTDVNEKRVEEIIVSKDEKEVQLLLGADSMGHMEDIRTKLGKSSSKALRVVFDNKQVDKASFEWQVKHYVGEFREAKEFYEVGLSYELTRADYEKINWDDFSLAEIEKVATKYEIQPFLLENN</sequence>
<accession>A0ABU5J112</accession>
<protein>
    <submittedName>
        <fullName evidence="2">Uncharacterized protein</fullName>
    </submittedName>
</protein>
<name>A0ABU5J112_9BACI</name>
<dbReference type="Proteomes" id="UP001290455">
    <property type="component" value="Unassembled WGS sequence"/>
</dbReference>
<keyword evidence="3" id="KW-1185">Reference proteome</keyword>
<feature type="transmembrane region" description="Helical" evidence="1">
    <location>
        <begin position="44"/>
        <end position="66"/>
    </location>
</feature>
<proteinExistence type="predicted"/>
<reference evidence="2 3" key="1">
    <citation type="submission" date="2023-11" db="EMBL/GenBank/DDBJ databases">
        <title>Bacillus jintuensis, isolated from a mudflat on the Beibu Gulf coast.</title>
        <authorList>
            <person name="Li M."/>
        </authorList>
    </citation>
    <scope>NUCLEOTIDE SEQUENCE [LARGE SCALE GENOMIC DNA]</scope>
    <source>
        <strain evidence="2 3">31A1R</strain>
    </source>
</reference>
<evidence type="ECO:0000313" key="3">
    <source>
        <dbReference type="Proteomes" id="UP001290455"/>
    </source>
</evidence>
<evidence type="ECO:0000313" key="2">
    <source>
        <dbReference type="EMBL" id="MDZ5473066.1"/>
    </source>
</evidence>
<organism evidence="2 3">
    <name type="scientific">Robertmurraya mangrovi</name>
    <dbReference type="NCBI Taxonomy" id="3098077"/>
    <lineage>
        <taxon>Bacteria</taxon>
        <taxon>Bacillati</taxon>
        <taxon>Bacillota</taxon>
        <taxon>Bacilli</taxon>
        <taxon>Bacillales</taxon>
        <taxon>Bacillaceae</taxon>
        <taxon>Robertmurraya</taxon>
    </lineage>
</organism>
<keyword evidence="1" id="KW-0812">Transmembrane</keyword>
<dbReference type="EMBL" id="JAXOFX010000010">
    <property type="protein sequence ID" value="MDZ5473066.1"/>
    <property type="molecule type" value="Genomic_DNA"/>
</dbReference>
<keyword evidence="1" id="KW-0472">Membrane</keyword>
<feature type="transmembrane region" description="Helical" evidence="1">
    <location>
        <begin position="108"/>
        <end position="128"/>
    </location>
</feature>
<keyword evidence="1" id="KW-1133">Transmembrane helix</keyword>
<gene>
    <name evidence="2" type="ORF">SM124_15210</name>
</gene>
<comment type="caution">
    <text evidence="2">The sequence shown here is derived from an EMBL/GenBank/DDBJ whole genome shotgun (WGS) entry which is preliminary data.</text>
</comment>
<dbReference type="RefSeq" id="WP_322447366.1">
    <property type="nucleotide sequence ID" value="NZ_JAXOFX010000010.1"/>
</dbReference>
<evidence type="ECO:0000256" key="1">
    <source>
        <dbReference type="SAM" id="Phobius"/>
    </source>
</evidence>
<feature type="transmembrane region" description="Helical" evidence="1">
    <location>
        <begin position="78"/>
        <end position="102"/>
    </location>
</feature>